<keyword evidence="4" id="KW-0813">Transport</keyword>
<feature type="domain" description="Trimeric autotransporter adhesin YadA-like head" evidence="13">
    <location>
        <begin position="355"/>
        <end position="381"/>
    </location>
</feature>
<dbReference type="RefSeq" id="WP_207292596.1">
    <property type="nucleotide sequence ID" value="NZ_CP071383.1"/>
</dbReference>
<evidence type="ECO:0000256" key="5">
    <source>
        <dbReference type="ARBA" id="ARBA00022452"/>
    </source>
</evidence>
<dbReference type="InterPro" id="IPR008635">
    <property type="entry name" value="Coiled_stalk_dom"/>
</dbReference>
<dbReference type="SUPFAM" id="SSF54523">
    <property type="entry name" value="Pili subunits"/>
    <property type="match status" value="1"/>
</dbReference>
<dbReference type="Pfam" id="PF03895">
    <property type="entry name" value="YadA_anchor"/>
    <property type="match status" value="1"/>
</dbReference>
<feature type="domain" description="Trimeric autotransporter adhesin YadA-like stalk" evidence="14">
    <location>
        <begin position="942"/>
        <end position="975"/>
    </location>
</feature>
<feature type="domain" description="Trimeric autotransporter adhesin YadA-like stalk" evidence="14">
    <location>
        <begin position="638"/>
        <end position="674"/>
    </location>
</feature>
<evidence type="ECO:0000256" key="4">
    <source>
        <dbReference type="ARBA" id="ARBA00022448"/>
    </source>
</evidence>
<dbReference type="CDD" id="cd12820">
    <property type="entry name" value="LbR_YadA-like"/>
    <property type="match status" value="2"/>
</dbReference>
<keyword evidence="6" id="KW-0812">Transmembrane</keyword>
<feature type="domain" description="Trimeric autotransporter adhesin YadA-like head" evidence="13">
    <location>
        <begin position="215"/>
        <end position="241"/>
    </location>
</feature>
<feature type="domain" description="Trimeric autotransporter adhesin YadA-like head" evidence="13">
    <location>
        <begin position="271"/>
        <end position="297"/>
    </location>
</feature>
<evidence type="ECO:0000256" key="10">
    <source>
        <dbReference type="ARBA" id="ARBA00023237"/>
    </source>
</evidence>
<reference evidence="16 17" key="1">
    <citation type="submission" date="2021-06" db="EMBL/GenBank/DDBJ databases">
        <title>Leclercia pneumoniae sp. nov.</title>
        <authorList>
            <person name="Hoenemann M."/>
            <person name="Viehweger A."/>
            <person name="Dietze N."/>
        </authorList>
    </citation>
    <scope>NUCLEOTIDE SEQUENCE [LARGE SCALE GENOMIC DNA]</scope>
    <source>
        <strain evidence="17">49125</strain>
    </source>
</reference>
<feature type="domain" description="Trimeric autotransporter adhesin YadA-like stalk" evidence="14">
    <location>
        <begin position="490"/>
        <end position="527"/>
    </location>
</feature>
<organism evidence="16 17">
    <name type="scientific">Leclercia pneumoniae</name>
    <dbReference type="NCBI Taxonomy" id="2815358"/>
    <lineage>
        <taxon>Bacteria</taxon>
        <taxon>Pseudomonadati</taxon>
        <taxon>Pseudomonadota</taxon>
        <taxon>Gammaproteobacteria</taxon>
        <taxon>Enterobacterales</taxon>
        <taxon>Enterobacteriaceae</taxon>
        <taxon>Leclercia</taxon>
    </lineage>
</organism>
<dbReference type="SUPFAM" id="SSF101967">
    <property type="entry name" value="Adhesin YadA, collagen-binding domain"/>
    <property type="match status" value="8"/>
</dbReference>
<dbReference type="InterPro" id="IPR024973">
    <property type="entry name" value="ESPR"/>
</dbReference>
<accession>A0ABX8JXK2</accession>
<evidence type="ECO:0000259" key="15">
    <source>
        <dbReference type="Pfam" id="PF13018"/>
    </source>
</evidence>
<feature type="domain" description="Trimeric autotransporter adhesin YadA-like stalk" evidence="14">
    <location>
        <begin position="714"/>
        <end position="753"/>
    </location>
</feature>
<feature type="domain" description="Trimeric autotransporter adhesin YadA-like head" evidence="13">
    <location>
        <begin position="558"/>
        <end position="584"/>
    </location>
</feature>
<evidence type="ECO:0000256" key="8">
    <source>
        <dbReference type="ARBA" id="ARBA00022927"/>
    </source>
</evidence>
<feature type="region of interest" description="Disordered" evidence="11">
    <location>
        <begin position="59"/>
        <end position="85"/>
    </location>
</feature>
<feature type="domain" description="Trimeric autotransporter adhesin YadA-like head" evidence="13">
    <location>
        <begin position="1005"/>
        <end position="1031"/>
    </location>
</feature>
<evidence type="ECO:0000259" key="14">
    <source>
        <dbReference type="Pfam" id="PF05662"/>
    </source>
</evidence>
<sequence length="1171" mass="116818">MNKIYRLIWNPALRTWVAVSEFAKANGKGKSGRTGLSATAAGLIGALTLSSLVSTSAYADDPVTTSTDPDSVTIGTNAETGDTTTLDANTITTGNTNVNQQELSNVAVGESAKAAMGGIALGDHADADTSTSQTPGGSVAIGAYATANKSGGATAIGLASEADGQNAVAFGAGAHANRSGDIAIGYSSTSGTYTGTQNSNDLEGENISLGNWSTAYGGQALAVGNHAEATAKSSMALGIGSRAYGVESLSIGSDSTSSGNNSLAIGSDSTATGVDAQAIGNSATASGESSLAIGSHASSSDKQSFAVGYKAQATKADTVALGTQAKAQGDRALSFGYNSSATKNDAIAMGSNAKAQGMSSLAFGTNATSADDNSVALGSSSLTAAAVGTQAITIDGKTYAFAGTAPLSTVSIGKKDAERTLTNLAAGRISKTSTDAINGSQLFAATQATEALANVAVKYDLNQDSTVNYDSITLNGDTYDSTDNSGGTTITNIARGVDDSDAVNMSQLNETNADVADVTNIVNNIAGDTSTTYTDLNGKGIRYARTNEKGLTQADAYAKGKGSSAVGYSATAIGENSLALGYNAKANNAKDVALGADSLTAAAVATTGTTLRGEAYTFAGTAPASTVSIGSVGKERTLTNLAAGRLSATSTDAVNGSQLYATNQAIDGISGDISDLSDLAVKYDTNPDGTINYNRVSMGGTTYNSTTKAGGTTLTNVAYGVNDSDAVNVQQLRDATSDMYNNGVKYFHANSTKADSVATGTDSIAVGPAAKSVGESSIAMGNAATSTGAGSMAMGQNARSTGENSVAIGAGAVANNKGDVALGAGATTEQAVGTQGVTIRGNDYQFAGTTPTGTVSVGSLDNERTITNVAAGRISATSTDAVNGSQLYATNQAIEAINTNFSGLDNSVVKYVVNGDGSIDYSKIALAGDTYDQSTKTGGTTITNVAAGVNASDAVNKQQLDEVSLNVTNIAEGKDGMFQVNNTSNLPKPKPTGQNSIAGGAGAVAGATNSMALGNSAKATHSNAVALGTNSVTDRDNSVSMGYAGGERQITHVAAGTAATDAVNVGQLKQSMGDSYTYTNNKFGELKEMIADQDDKLSAGIAGAMAMASLPQPYSPGASMFSMAGGTYQGESAIAMGVSTVSDNGKWVTKLSGSSNSQGDLGGSVGIGYQW</sequence>
<dbReference type="EMBL" id="CP076838">
    <property type="protein sequence ID" value="QWW79758.1"/>
    <property type="molecule type" value="Genomic_DNA"/>
</dbReference>
<keyword evidence="17" id="KW-1185">Reference proteome</keyword>
<keyword evidence="9" id="KW-0472">Membrane</keyword>
<comment type="similarity">
    <text evidence="3">Belongs to the autotransporter-2 (AT-2) (TC 1.B.40) family.</text>
</comment>
<dbReference type="InterPro" id="IPR005594">
    <property type="entry name" value="YadA_C"/>
</dbReference>
<evidence type="ECO:0000256" key="7">
    <source>
        <dbReference type="ARBA" id="ARBA00022729"/>
    </source>
</evidence>
<name>A0ABX8JXK2_9ENTR</name>
<keyword evidence="7" id="KW-0732">Signal</keyword>
<feature type="domain" description="Trimeric autotransporter adhesin YadA-like stalk" evidence="14">
    <location>
        <begin position="421"/>
        <end position="455"/>
    </location>
</feature>
<evidence type="ECO:0000256" key="2">
    <source>
        <dbReference type="ARBA" id="ARBA00004442"/>
    </source>
</evidence>
<evidence type="ECO:0000256" key="6">
    <source>
        <dbReference type="ARBA" id="ARBA00022692"/>
    </source>
</evidence>
<feature type="domain" description="ESPR" evidence="15">
    <location>
        <begin position="1"/>
        <end position="48"/>
    </location>
</feature>
<dbReference type="Pfam" id="PF05662">
    <property type="entry name" value="YadA_stalk"/>
    <property type="match status" value="7"/>
</dbReference>
<dbReference type="Gene3D" id="3.30.1300.30">
    <property type="entry name" value="GSPII I/J protein-like"/>
    <property type="match status" value="1"/>
</dbReference>
<comment type="subcellular location">
    <subcellularLocation>
        <location evidence="2">Cell outer membrane</location>
    </subcellularLocation>
    <subcellularLocation>
        <location evidence="1">Cell surface</location>
    </subcellularLocation>
</comment>
<feature type="domain" description="Trimeric autotransporter adhesin YadA-like head" evidence="13">
    <location>
        <begin position="327"/>
        <end position="353"/>
    </location>
</feature>
<dbReference type="Gene3D" id="6.10.250.2040">
    <property type="match status" value="1"/>
</dbReference>
<evidence type="ECO:0000259" key="13">
    <source>
        <dbReference type="Pfam" id="PF05658"/>
    </source>
</evidence>
<evidence type="ECO:0000313" key="16">
    <source>
        <dbReference type="EMBL" id="QWW79758.1"/>
    </source>
</evidence>
<feature type="domain" description="Trimeric autotransporter adhesin YadA-like head" evidence="13">
    <location>
        <begin position="758"/>
        <end position="783"/>
    </location>
</feature>
<evidence type="ECO:0000259" key="12">
    <source>
        <dbReference type="Pfam" id="PF03895"/>
    </source>
</evidence>
<evidence type="ECO:0000256" key="11">
    <source>
        <dbReference type="SAM" id="MobiDB-lite"/>
    </source>
</evidence>
<feature type="domain" description="Trimeric autotransporter adhesin YadA-like stalk" evidence="14">
    <location>
        <begin position="1049"/>
        <end position="1084"/>
    </location>
</feature>
<feature type="domain" description="Trimeric autotransporter adhesin YadA-like C-terminal membrane anchor" evidence="12">
    <location>
        <begin position="1111"/>
        <end position="1171"/>
    </location>
</feature>
<dbReference type="Proteomes" id="UP000683497">
    <property type="component" value="Chromosome"/>
</dbReference>
<gene>
    <name evidence="16" type="ORF">KQ929_00340</name>
</gene>
<proteinExistence type="inferred from homology"/>
<evidence type="ECO:0000313" key="17">
    <source>
        <dbReference type="Proteomes" id="UP000683497"/>
    </source>
</evidence>
<evidence type="ECO:0000256" key="1">
    <source>
        <dbReference type="ARBA" id="ARBA00004241"/>
    </source>
</evidence>
<keyword evidence="8" id="KW-0653">Protein transport</keyword>
<dbReference type="InterPro" id="IPR011049">
    <property type="entry name" value="Serralysin-like_metalloprot_C"/>
</dbReference>
<dbReference type="Gene3D" id="2.60.40.4050">
    <property type="match status" value="1"/>
</dbReference>
<feature type="compositionally biased region" description="Low complexity" evidence="11">
    <location>
        <begin position="59"/>
        <end position="73"/>
    </location>
</feature>
<evidence type="ECO:0000256" key="9">
    <source>
        <dbReference type="ARBA" id="ARBA00023136"/>
    </source>
</evidence>
<dbReference type="Gene3D" id="1.20.5.170">
    <property type="match status" value="2"/>
</dbReference>
<dbReference type="Pfam" id="PF05658">
    <property type="entry name" value="YadA_head"/>
    <property type="match status" value="11"/>
</dbReference>
<feature type="domain" description="Trimeric autotransporter adhesin YadA-like head" evidence="13">
    <location>
        <begin position="303"/>
        <end position="325"/>
    </location>
</feature>
<feature type="domain" description="Trimeric autotransporter adhesin YadA-like head" evidence="13">
    <location>
        <begin position="243"/>
        <end position="269"/>
    </location>
</feature>
<dbReference type="InterPro" id="IPR008640">
    <property type="entry name" value="Adhesin_Head_dom"/>
</dbReference>
<dbReference type="Pfam" id="PF13018">
    <property type="entry name" value="ESPR"/>
    <property type="match status" value="1"/>
</dbReference>
<keyword evidence="5" id="KW-1134">Transmembrane beta strand</keyword>
<evidence type="ECO:0000256" key="3">
    <source>
        <dbReference type="ARBA" id="ARBA00005848"/>
    </source>
</evidence>
<feature type="domain" description="Trimeric autotransporter adhesin YadA-like head" evidence="13">
    <location>
        <begin position="162"/>
        <end position="188"/>
    </location>
</feature>
<feature type="domain" description="Trimeric autotransporter adhesin YadA-like head" evidence="13">
    <location>
        <begin position="787"/>
        <end position="812"/>
    </location>
</feature>
<dbReference type="InterPro" id="IPR045584">
    <property type="entry name" value="Pilin-like"/>
</dbReference>
<protein>
    <submittedName>
        <fullName evidence="16">YadA-like family protein</fullName>
    </submittedName>
</protein>
<keyword evidence="10" id="KW-0998">Cell outer membrane</keyword>
<dbReference type="Gene3D" id="2.150.10.10">
    <property type="entry name" value="Serralysin-like metalloprotease, C-terminal"/>
    <property type="match status" value="9"/>
</dbReference>
<feature type="domain" description="Trimeric autotransporter adhesin YadA-like stalk" evidence="14">
    <location>
        <begin position="866"/>
        <end position="906"/>
    </location>
</feature>